<dbReference type="RefSeq" id="WP_185608078.1">
    <property type="nucleotide sequence ID" value="NZ_JAARZJ010000014.1"/>
</dbReference>
<evidence type="ECO:0000313" key="2">
    <source>
        <dbReference type="EMBL" id="MBC2288369.1"/>
    </source>
</evidence>
<dbReference type="EMBL" id="JAARZO010000004">
    <property type="protein sequence ID" value="MBC2288369.1"/>
    <property type="molecule type" value="Genomic_DNA"/>
</dbReference>
<protein>
    <recommendedName>
        <fullName evidence="4">Lipoprotein</fullName>
    </recommendedName>
</protein>
<feature type="signal peptide" evidence="1">
    <location>
        <begin position="1"/>
        <end position="22"/>
    </location>
</feature>
<feature type="chain" id="PRO_5031043902" description="Lipoprotein" evidence="1">
    <location>
        <begin position="23"/>
        <end position="195"/>
    </location>
</feature>
<proteinExistence type="predicted"/>
<gene>
    <name evidence="2" type="ORF">HCB47_12165</name>
</gene>
<keyword evidence="1" id="KW-0732">Signal</keyword>
<reference evidence="2 3" key="1">
    <citation type="submission" date="2020-03" db="EMBL/GenBank/DDBJ databases">
        <title>Soil Listeria distribution.</title>
        <authorList>
            <person name="Liao J."/>
            <person name="Wiedmann M."/>
        </authorList>
    </citation>
    <scope>NUCLEOTIDE SEQUENCE [LARGE SCALE GENOMIC DNA]</scope>
    <source>
        <strain evidence="2 3">FSL L7-0072</strain>
    </source>
</reference>
<dbReference type="PROSITE" id="PS51257">
    <property type="entry name" value="PROKAR_LIPOPROTEIN"/>
    <property type="match status" value="1"/>
</dbReference>
<sequence>MKKVLMPLMLLAVLLYGCSSQNEGVTKETAISKTISIRADYTIPANLEELTASSDSIVKVKFLQNKDIGKNGSTISEVEILKNYKGNFKKGEKIDISEPWYLSDDKYVAVENYIALEKNKEYTLFLNESDDKVSSIVSMGYGKFSENLQEKQGILADFDKLGEVQKYDFISESKDEVKNYQAIKQQVFEKYQDSK</sequence>
<name>A0A7X0ZJB6_9LIST</name>
<comment type="caution">
    <text evidence="2">The sequence shown here is derived from an EMBL/GenBank/DDBJ whole genome shotgun (WGS) entry which is preliminary data.</text>
</comment>
<accession>A0A7X0ZJB6</accession>
<evidence type="ECO:0008006" key="4">
    <source>
        <dbReference type="Google" id="ProtNLM"/>
    </source>
</evidence>
<organism evidence="2 3">
    <name type="scientific">Listeria farberi</name>
    <dbReference type="NCBI Taxonomy" id="2713500"/>
    <lineage>
        <taxon>Bacteria</taxon>
        <taxon>Bacillati</taxon>
        <taxon>Bacillota</taxon>
        <taxon>Bacilli</taxon>
        <taxon>Bacillales</taxon>
        <taxon>Listeriaceae</taxon>
        <taxon>Listeria</taxon>
    </lineage>
</organism>
<dbReference type="AlphaFoldDB" id="A0A7X0ZJB6"/>
<dbReference type="Proteomes" id="UP000558070">
    <property type="component" value="Unassembled WGS sequence"/>
</dbReference>
<evidence type="ECO:0000313" key="3">
    <source>
        <dbReference type="Proteomes" id="UP000558070"/>
    </source>
</evidence>
<evidence type="ECO:0000256" key="1">
    <source>
        <dbReference type="SAM" id="SignalP"/>
    </source>
</evidence>